<dbReference type="AlphaFoldDB" id="A0A1B7MNC2"/>
<evidence type="ECO:0000313" key="1">
    <source>
        <dbReference type="EMBL" id="OAX34079.1"/>
    </source>
</evidence>
<evidence type="ECO:0000313" key="2">
    <source>
        <dbReference type="Proteomes" id="UP000092154"/>
    </source>
</evidence>
<accession>A0A1B7MNC2</accession>
<dbReference type="EMBL" id="KV448663">
    <property type="protein sequence ID" value="OAX34079.1"/>
    <property type="molecule type" value="Genomic_DNA"/>
</dbReference>
<dbReference type="InParanoid" id="A0A1B7MNC2"/>
<gene>
    <name evidence="1" type="ORF">K503DRAFT_472760</name>
</gene>
<keyword evidence="2" id="KW-1185">Reference proteome</keyword>
<dbReference type="Proteomes" id="UP000092154">
    <property type="component" value="Unassembled WGS sequence"/>
</dbReference>
<name>A0A1B7MNC2_9AGAM</name>
<sequence length="113" mass="12944">MLIDVSIYSPISALRHLVVHFPDELPFIYPPSRPRYVLTQRPLSMHDSLGHGLMSCAPRMHSVHMPTSSTVLSYWYETFSTPQQYRVSSEAAPHYWKVIPGDALADTEEKRIC</sequence>
<dbReference type="OrthoDB" id="10544686at2759"/>
<proteinExistence type="predicted"/>
<reference evidence="1 2" key="1">
    <citation type="submission" date="2016-06" db="EMBL/GenBank/DDBJ databases">
        <title>Comparative genomics of the ectomycorrhizal sister species Rhizopogon vinicolor and Rhizopogon vesiculosus (Basidiomycota: Boletales) reveals a divergence of the mating type B locus.</title>
        <authorList>
            <consortium name="DOE Joint Genome Institute"/>
            <person name="Mujic A.B."/>
            <person name="Kuo A."/>
            <person name="Tritt A."/>
            <person name="Lipzen A."/>
            <person name="Chen C."/>
            <person name="Johnson J."/>
            <person name="Sharma A."/>
            <person name="Barry K."/>
            <person name="Grigoriev I.V."/>
            <person name="Spatafora J.W."/>
        </authorList>
    </citation>
    <scope>NUCLEOTIDE SEQUENCE [LARGE SCALE GENOMIC DNA]</scope>
    <source>
        <strain evidence="1 2">AM-OR11-026</strain>
    </source>
</reference>
<protein>
    <submittedName>
        <fullName evidence="1">Uncharacterized protein</fullName>
    </submittedName>
</protein>
<organism evidence="1 2">
    <name type="scientific">Rhizopogon vinicolor AM-OR11-026</name>
    <dbReference type="NCBI Taxonomy" id="1314800"/>
    <lineage>
        <taxon>Eukaryota</taxon>
        <taxon>Fungi</taxon>
        <taxon>Dikarya</taxon>
        <taxon>Basidiomycota</taxon>
        <taxon>Agaricomycotina</taxon>
        <taxon>Agaricomycetes</taxon>
        <taxon>Agaricomycetidae</taxon>
        <taxon>Boletales</taxon>
        <taxon>Suillineae</taxon>
        <taxon>Rhizopogonaceae</taxon>
        <taxon>Rhizopogon</taxon>
    </lineage>
</organism>